<dbReference type="InterPro" id="IPR000055">
    <property type="entry name" value="Restrct_endonuc_typeI_TRD"/>
</dbReference>
<keyword evidence="3" id="KW-0238">DNA-binding</keyword>
<evidence type="ECO:0000259" key="5">
    <source>
        <dbReference type="Pfam" id="PF01420"/>
    </source>
</evidence>
<name>A0ABT5SDF5_9FLAO</name>
<protein>
    <submittedName>
        <fullName evidence="6">Restriction endonuclease subunit S</fullName>
    </submittedName>
</protein>
<proteinExistence type="inferred from homology"/>
<dbReference type="Proteomes" id="UP001151478">
    <property type="component" value="Unassembled WGS sequence"/>
</dbReference>
<evidence type="ECO:0000256" key="1">
    <source>
        <dbReference type="ARBA" id="ARBA00010923"/>
    </source>
</evidence>
<dbReference type="GO" id="GO:0004519">
    <property type="term" value="F:endonuclease activity"/>
    <property type="evidence" value="ECO:0007669"/>
    <property type="project" value="UniProtKB-KW"/>
</dbReference>
<accession>A0ABT5SDF5</accession>
<dbReference type="CDD" id="cd16961">
    <property type="entry name" value="RMtype1_S_TRD-CR_like"/>
    <property type="match status" value="1"/>
</dbReference>
<evidence type="ECO:0000313" key="7">
    <source>
        <dbReference type="Proteomes" id="UP001151478"/>
    </source>
</evidence>
<sequence>MKLRELALISSGINERRNPQGTIYYIGASDFVAPSLLNKLIKPSIMPSEKLEKHFLTKQDVIVLGKGHNGFVGHTIVDDSKPMVASSSFMVLRDFHVKVLPKYIAWYINLESTQQELRSYSRGTALPSINRTILGDLEIKIPPLKIQKQIIEIDELKKQESKLTTQLDQLKTIQLELLLKNKIKNYEQ</sequence>
<dbReference type="SUPFAM" id="SSF116734">
    <property type="entry name" value="DNA methylase specificity domain"/>
    <property type="match status" value="1"/>
</dbReference>
<reference evidence="6" key="1">
    <citation type="submission" date="2023-02" db="EMBL/GenBank/DDBJ databases">
        <title>Polaribacter ponticola sp. nov., isolated from seawater.</title>
        <authorList>
            <person name="Baek J.H."/>
            <person name="Kim J.M."/>
            <person name="Choi D.G."/>
            <person name="Jeon C.O."/>
        </authorList>
    </citation>
    <scope>NUCLEOTIDE SEQUENCE</scope>
    <source>
        <strain evidence="6">MSW5</strain>
    </source>
</reference>
<evidence type="ECO:0000256" key="4">
    <source>
        <dbReference type="SAM" id="Coils"/>
    </source>
</evidence>
<dbReference type="RefSeq" id="WP_265726028.1">
    <property type="nucleotide sequence ID" value="NZ_JAOSLC020000003.1"/>
</dbReference>
<evidence type="ECO:0000313" key="6">
    <source>
        <dbReference type="EMBL" id="MDD7915481.1"/>
    </source>
</evidence>
<dbReference type="PANTHER" id="PTHR43140:SF1">
    <property type="entry name" value="TYPE I RESTRICTION ENZYME ECOKI SPECIFICITY SUBUNIT"/>
    <property type="match status" value="1"/>
</dbReference>
<keyword evidence="4" id="KW-0175">Coiled coil</keyword>
<dbReference type="Pfam" id="PF01420">
    <property type="entry name" value="Methylase_S"/>
    <property type="match status" value="1"/>
</dbReference>
<feature type="domain" description="Type I restriction modification DNA specificity" evidence="5">
    <location>
        <begin position="20"/>
        <end position="153"/>
    </location>
</feature>
<keyword evidence="6" id="KW-0255">Endonuclease</keyword>
<keyword evidence="6" id="KW-0378">Hydrolase</keyword>
<keyword evidence="6" id="KW-0540">Nuclease</keyword>
<dbReference type="PANTHER" id="PTHR43140">
    <property type="entry name" value="TYPE-1 RESTRICTION ENZYME ECOKI SPECIFICITY PROTEIN"/>
    <property type="match status" value="1"/>
</dbReference>
<evidence type="ECO:0000256" key="3">
    <source>
        <dbReference type="ARBA" id="ARBA00023125"/>
    </source>
</evidence>
<gene>
    <name evidence="6" type="ORF">N5A56_014110</name>
</gene>
<keyword evidence="2" id="KW-0680">Restriction system</keyword>
<dbReference type="EMBL" id="JAOSLC020000003">
    <property type="protein sequence ID" value="MDD7915481.1"/>
    <property type="molecule type" value="Genomic_DNA"/>
</dbReference>
<organism evidence="6 7">
    <name type="scientific">Polaribacter ponticola</name>
    <dbReference type="NCBI Taxonomy" id="2978475"/>
    <lineage>
        <taxon>Bacteria</taxon>
        <taxon>Pseudomonadati</taxon>
        <taxon>Bacteroidota</taxon>
        <taxon>Flavobacteriia</taxon>
        <taxon>Flavobacteriales</taxon>
        <taxon>Flavobacteriaceae</taxon>
    </lineage>
</organism>
<dbReference type="Gene3D" id="3.90.220.20">
    <property type="entry name" value="DNA methylase specificity domains"/>
    <property type="match status" value="1"/>
</dbReference>
<comment type="similarity">
    <text evidence="1">Belongs to the type-I restriction system S methylase family.</text>
</comment>
<feature type="coiled-coil region" evidence="4">
    <location>
        <begin position="146"/>
        <end position="173"/>
    </location>
</feature>
<dbReference type="InterPro" id="IPR051212">
    <property type="entry name" value="Type-I_RE_S_subunit"/>
</dbReference>
<evidence type="ECO:0000256" key="2">
    <source>
        <dbReference type="ARBA" id="ARBA00022747"/>
    </source>
</evidence>
<keyword evidence="7" id="KW-1185">Reference proteome</keyword>
<dbReference type="InterPro" id="IPR044946">
    <property type="entry name" value="Restrct_endonuc_typeI_TRD_sf"/>
</dbReference>
<comment type="caution">
    <text evidence="6">The sequence shown here is derived from an EMBL/GenBank/DDBJ whole genome shotgun (WGS) entry which is preliminary data.</text>
</comment>